<evidence type="ECO:0000259" key="2">
    <source>
        <dbReference type="Pfam" id="PF01370"/>
    </source>
</evidence>
<dbReference type="InterPro" id="IPR001509">
    <property type="entry name" value="Epimerase_deHydtase"/>
</dbReference>
<feature type="chain" id="PRO_5034469939" evidence="1">
    <location>
        <begin position="21"/>
        <end position="267"/>
    </location>
</feature>
<dbReference type="Pfam" id="PF01370">
    <property type="entry name" value="Epimerase"/>
    <property type="match status" value="1"/>
</dbReference>
<keyword evidence="1" id="KW-0732">Signal</keyword>
<dbReference type="PANTHER" id="PTHR48079">
    <property type="entry name" value="PROTEIN YEEZ"/>
    <property type="match status" value="1"/>
</dbReference>
<dbReference type="OrthoDB" id="2735536at2759"/>
<dbReference type="InterPro" id="IPR051783">
    <property type="entry name" value="NAD(P)-dependent_oxidoreduct"/>
</dbReference>
<feature type="signal peptide" evidence="1">
    <location>
        <begin position="1"/>
        <end position="20"/>
    </location>
</feature>
<evidence type="ECO:0000313" key="3">
    <source>
        <dbReference type="EMBL" id="GES86998.1"/>
    </source>
</evidence>
<organism evidence="3 4">
    <name type="scientific">Rhizophagus clarus</name>
    <dbReference type="NCBI Taxonomy" id="94130"/>
    <lineage>
        <taxon>Eukaryota</taxon>
        <taxon>Fungi</taxon>
        <taxon>Fungi incertae sedis</taxon>
        <taxon>Mucoromycota</taxon>
        <taxon>Glomeromycotina</taxon>
        <taxon>Glomeromycetes</taxon>
        <taxon>Glomerales</taxon>
        <taxon>Glomeraceae</taxon>
        <taxon>Rhizophagus</taxon>
    </lineage>
</organism>
<dbReference type="PANTHER" id="PTHR48079:SF3">
    <property type="entry name" value="NAD-DEPENDENT EPIMERASE_DEHYDRATASE DOMAIN-CONTAINING PROTEIN"/>
    <property type="match status" value="1"/>
</dbReference>
<proteinExistence type="predicted"/>
<reference evidence="3" key="1">
    <citation type="submission" date="2019-10" db="EMBL/GenBank/DDBJ databases">
        <title>Conservation and host-specific expression of non-tandemly repeated heterogenous ribosome RNA gene in arbuscular mycorrhizal fungi.</title>
        <authorList>
            <person name="Maeda T."/>
            <person name="Kobayashi Y."/>
            <person name="Nakagawa T."/>
            <person name="Ezawa T."/>
            <person name="Yamaguchi K."/>
            <person name="Bino T."/>
            <person name="Nishimoto Y."/>
            <person name="Shigenobu S."/>
            <person name="Kawaguchi M."/>
        </authorList>
    </citation>
    <scope>NUCLEOTIDE SEQUENCE</scope>
    <source>
        <strain evidence="3">HR1</strain>
    </source>
</reference>
<comment type="caution">
    <text evidence="3">The sequence shown here is derived from an EMBL/GenBank/DDBJ whole genome shotgun (WGS) entry which is preliminary data.</text>
</comment>
<dbReference type="GO" id="GO:0005737">
    <property type="term" value="C:cytoplasm"/>
    <property type="evidence" value="ECO:0007669"/>
    <property type="project" value="TreeGrafter"/>
</dbReference>
<dbReference type="GO" id="GO:0004029">
    <property type="term" value="F:aldehyde dehydrogenase (NAD+) activity"/>
    <property type="evidence" value="ECO:0007669"/>
    <property type="project" value="TreeGrafter"/>
</dbReference>
<dbReference type="Proteomes" id="UP000615446">
    <property type="component" value="Unassembled WGS sequence"/>
</dbReference>
<evidence type="ECO:0000256" key="1">
    <source>
        <dbReference type="SAM" id="SignalP"/>
    </source>
</evidence>
<dbReference type="Gene3D" id="3.40.50.720">
    <property type="entry name" value="NAD(P)-binding Rossmann-like Domain"/>
    <property type="match status" value="2"/>
</dbReference>
<dbReference type="InterPro" id="IPR036291">
    <property type="entry name" value="NAD(P)-bd_dom_sf"/>
</dbReference>
<gene>
    <name evidence="3" type="ORF">RCL2_001402200</name>
</gene>
<dbReference type="EMBL" id="BLAL01000162">
    <property type="protein sequence ID" value="GES86998.1"/>
    <property type="molecule type" value="Genomic_DNA"/>
</dbReference>
<evidence type="ECO:0000313" key="4">
    <source>
        <dbReference type="Proteomes" id="UP000615446"/>
    </source>
</evidence>
<name>A0A8H3LKD0_9GLOM</name>
<dbReference type="SUPFAM" id="SSF51735">
    <property type="entry name" value="NAD(P)-binding Rossmann-fold domains"/>
    <property type="match status" value="1"/>
</dbReference>
<protein>
    <submittedName>
        <fullName evidence="3">NAD-P-binding protein</fullName>
    </submittedName>
</protein>
<accession>A0A8H3LKD0</accession>
<sequence length="267" mass="29705">MVKVLVFGATGFIGFSVAQALARSGHETFGLYRKVEKSKELARNEIFPVLGDTGDVSTWIYKLILENNEPKLTFISITGIWVYGGNPYKIKYESTPLNTNLELVVWRPSIEQIIIESKVINGIVIRPGIVYGKSGSSTALWFEGATKGELCGIGSKDVRWSLVHVDDLADSFVRAVERADLIGGQIFNIVNNQSESLGDMLDAIARITEYKGEVKYKSPTSEFEKAMANTGIFSNKKAQSILGWNQRQLGFVDGINTWWNSYKAYTQ</sequence>
<feature type="domain" description="NAD-dependent epimerase/dehydratase" evidence="2">
    <location>
        <begin position="4"/>
        <end position="56"/>
    </location>
</feature>
<dbReference type="AlphaFoldDB" id="A0A8H3LKD0"/>